<evidence type="ECO:0000313" key="2">
    <source>
        <dbReference type="Proteomes" id="UP001162992"/>
    </source>
</evidence>
<proteinExistence type="predicted"/>
<protein>
    <submittedName>
        <fullName evidence="1">Uncharacterized protein</fullName>
    </submittedName>
</protein>
<comment type="caution">
    <text evidence="1">The sequence shown here is derived from an EMBL/GenBank/DDBJ whole genome shotgun (WGS) entry which is preliminary data.</text>
</comment>
<reference evidence="2" key="1">
    <citation type="journal article" date="2024" name="Proc. Natl. Acad. Sci. U.S.A.">
        <title>Extraordinary preservation of gene collinearity over three hundred million years revealed in homosporous lycophytes.</title>
        <authorList>
            <person name="Li C."/>
            <person name="Wickell D."/>
            <person name="Kuo L.Y."/>
            <person name="Chen X."/>
            <person name="Nie B."/>
            <person name="Liao X."/>
            <person name="Peng D."/>
            <person name="Ji J."/>
            <person name="Jenkins J."/>
            <person name="Williams M."/>
            <person name="Shu S."/>
            <person name="Plott C."/>
            <person name="Barry K."/>
            <person name="Rajasekar S."/>
            <person name="Grimwood J."/>
            <person name="Han X."/>
            <person name="Sun S."/>
            <person name="Hou Z."/>
            <person name="He W."/>
            <person name="Dai G."/>
            <person name="Sun C."/>
            <person name="Schmutz J."/>
            <person name="Leebens-Mack J.H."/>
            <person name="Li F.W."/>
            <person name="Wang L."/>
        </authorList>
    </citation>
    <scope>NUCLEOTIDE SEQUENCE [LARGE SCALE GENOMIC DNA]</scope>
    <source>
        <strain evidence="2">cv. PW_Plant_1</strain>
    </source>
</reference>
<dbReference type="EMBL" id="CM055112">
    <property type="protein sequence ID" value="KAJ7518066.1"/>
    <property type="molecule type" value="Genomic_DNA"/>
</dbReference>
<accession>A0ACC2AKN6</accession>
<name>A0ACC2AKN6_DIPCM</name>
<gene>
    <name evidence="1" type="ORF">O6H91_21G053200</name>
</gene>
<keyword evidence="2" id="KW-1185">Reference proteome</keyword>
<organism evidence="1 2">
    <name type="scientific">Diphasiastrum complanatum</name>
    <name type="common">Issler's clubmoss</name>
    <name type="synonym">Lycopodium complanatum</name>
    <dbReference type="NCBI Taxonomy" id="34168"/>
    <lineage>
        <taxon>Eukaryota</taxon>
        <taxon>Viridiplantae</taxon>
        <taxon>Streptophyta</taxon>
        <taxon>Embryophyta</taxon>
        <taxon>Tracheophyta</taxon>
        <taxon>Lycopodiopsida</taxon>
        <taxon>Lycopodiales</taxon>
        <taxon>Lycopodiaceae</taxon>
        <taxon>Lycopodioideae</taxon>
        <taxon>Diphasiastrum</taxon>
    </lineage>
</organism>
<dbReference type="Proteomes" id="UP001162992">
    <property type="component" value="Chromosome 21"/>
</dbReference>
<evidence type="ECO:0000313" key="1">
    <source>
        <dbReference type="EMBL" id="KAJ7518066.1"/>
    </source>
</evidence>
<sequence length="167" mass="18764">MEQCMPQDQALQSSLLIRNKSRARFVDASLLSMLLSLFLLIHITLDVAYARATNINNMCGDVLSLLTCYTNGAPADQSSLPPMSMPNNTQKLIPLEDFALWLECDAWCGQSKQVHTSKLWSQSLSTLARNNTLDFHVDQEGFKLLLPNNNSMFVDVWKSPEFIPQGK</sequence>